<evidence type="ECO:0000256" key="6">
    <source>
        <dbReference type="SAM" id="MobiDB-lite"/>
    </source>
</evidence>
<evidence type="ECO:0000256" key="3">
    <source>
        <dbReference type="ARBA" id="ARBA00022801"/>
    </source>
</evidence>
<evidence type="ECO:0000259" key="7">
    <source>
        <dbReference type="PROSITE" id="PS50600"/>
    </source>
</evidence>
<keyword evidence="5" id="KW-0175">Coiled coil</keyword>
<sequence length="910" mass="103974">MWSKISETLKSVLPGSQTEANTVSRKRHLEGLDSVPMPDKRKRPNDLQIQKPVVLLKKAATWVVSKHRSFQENYYIRQITNSPKTLMKKISNLSSPGQEEMPVNRQTFIQHGLRVDQGSEVRYGRDIMNAMQGMQIHSTPVNNPAKGYCFTDANFDLDQPDMFSFLGSPVGRTQFQGRGTLQPRIQDLSITPGQDLTSEAGVLFSHLERILIEKGVDRWCSDVEYHENLSLTPKIAQTLKNILQIIRHAFGETFDEELKVQLKGTFVLLGLDESDDKQLVINVRPPIRPQYGGSSYENQTRTNNGSRSPGYRSIYEKVFSGQGQPRRRYHGQRYRSKMAVRESIRMEERTRYAELLQQFTAAPVVNKVYSPSNMQNTVTGVSRLKNNETVLGTRVIDIGPEQLSDGSLSSVDSKTEKVQVNARQGQPISSMDVCDLLASSSFAVPKSWPLGRSRDNFQHDPVTIDLTGSGDNSNHTVSSNDAGSRDSDSPVYETKASLPESRSVSPPISSFNKSLQESKYIKDDWLQDMLNRITLESKQLKNKAEEEEIKAKYYKDKRKQWDEDLERRIHLRIRQSEREPPVFGKSDESKETDEFPDLTEEQDEMVDSALVPYPKDQKIAGGFRLELTRNDIQTLNRLNWLNDEVINFYMNLLMERSSQDGLPKVHAFNTFFYPKIIKSGQQSVRRWTKKVDIFSMDYILVPVHLGMHWCLAVVDFRKKEIRYYDSMGGNNRTCLEALRKYLIDESLEKRKERFDMSDWKLNTVKDIPQQMNGSDCGMFACKFAEYVTRDAPITFSQCSFHPLHGHTYLLVSELPVNSNAMFIFARIHFYVTSFSETVQTVSTIAHVFLFAATDTTNSAAKIVESKETGIFDSVRNFYVAVVNKLIKIFPFHDDVLRDLVALIPDPALRS</sequence>
<dbReference type="EMBL" id="JAODUP010000082">
    <property type="protein sequence ID" value="KAK2163279.1"/>
    <property type="molecule type" value="Genomic_DNA"/>
</dbReference>
<protein>
    <recommendedName>
        <fullName evidence="7">Ubiquitin-like protease family profile domain-containing protein</fullName>
    </recommendedName>
</protein>
<keyword evidence="3" id="KW-0378">Hydrolase</keyword>
<dbReference type="InterPro" id="IPR003653">
    <property type="entry name" value="Peptidase_C48_C"/>
</dbReference>
<name>A0AAD9K1N8_9ANNE</name>
<feature type="region of interest" description="Disordered" evidence="6">
    <location>
        <begin position="13"/>
        <end position="46"/>
    </location>
</feature>
<proteinExistence type="inferred from homology"/>
<dbReference type="GO" id="GO:0016926">
    <property type="term" value="P:protein desumoylation"/>
    <property type="evidence" value="ECO:0007669"/>
    <property type="project" value="TreeGrafter"/>
</dbReference>
<feature type="compositionally biased region" description="Basic and acidic residues" evidence="6">
    <location>
        <begin position="576"/>
        <end position="593"/>
    </location>
</feature>
<gene>
    <name evidence="8" type="ORF">LSH36_82g00005</name>
</gene>
<dbReference type="Proteomes" id="UP001208570">
    <property type="component" value="Unassembled WGS sequence"/>
</dbReference>
<feature type="compositionally biased region" description="Polar residues" evidence="6">
    <location>
        <begin position="292"/>
        <end position="307"/>
    </location>
</feature>
<comment type="caution">
    <text evidence="8">The sequence shown here is derived from an EMBL/GenBank/DDBJ whole genome shotgun (WGS) entry which is preliminary data.</text>
</comment>
<dbReference type="GO" id="GO:0005634">
    <property type="term" value="C:nucleus"/>
    <property type="evidence" value="ECO:0007669"/>
    <property type="project" value="TreeGrafter"/>
</dbReference>
<comment type="similarity">
    <text evidence="1">Belongs to the peptidase C48 family.</text>
</comment>
<feature type="coiled-coil region" evidence="5">
    <location>
        <begin position="530"/>
        <end position="557"/>
    </location>
</feature>
<dbReference type="GO" id="GO:0080090">
    <property type="term" value="P:regulation of primary metabolic process"/>
    <property type="evidence" value="ECO:0007669"/>
    <property type="project" value="UniProtKB-ARBA"/>
</dbReference>
<dbReference type="PROSITE" id="PS50600">
    <property type="entry name" value="ULP_PROTEASE"/>
    <property type="match status" value="1"/>
</dbReference>
<evidence type="ECO:0000256" key="5">
    <source>
        <dbReference type="SAM" id="Coils"/>
    </source>
</evidence>
<dbReference type="Gene3D" id="3.40.395.10">
    <property type="entry name" value="Adenoviral Proteinase, Chain A"/>
    <property type="match status" value="1"/>
</dbReference>
<feature type="region of interest" description="Disordered" evidence="6">
    <location>
        <begin position="403"/>
        <end position="423"/>
    </location>
</feature>
<feature type="region of interest" description="Disordered" evidence="6">
    <location>
        <begin position="290"/>
        <end position="311"/>
    </location>
</feature>
<dbReference type="Pfam" id="PF02902">
    <property type="entry name" value="Peptidase_C48"/>
    <property type="match status" value="1"/>
</dbReference>
<dbReference type="PANTHER" id="PTHR12606">
    <property type="entry name" value="SENTRIN/SUMO-SPECIFIC PROTEASE"/>
    <property type="match status" value="1"/>
</dbReference>
<evidence type="ECO:0000256" key="2">
    <source>
        <dbReference type="ARBA" id="ARBA00022670"/>
    </source>
</evidence>
<dbReference type="GO" id="GO:0016929">
    <property type="term" value="F:deSUMOylase activity"/>
    <property type="evidence" value="ECO:0007669"/>
    <property type="project" value="TreeGrafter"/>
</dbReference>
<accession>A0AAD9K1N8</accession>
<keyword evidence="2" id="KW-0645">Protease</keyword>
<organism evidence="8 9">
    <name type="scientific">Paralvinella palmiformis</name>
    <dbReference type="NCBI Taxonomy" id="53620"/>
    <lineage>
        <taxon>Eukaryota</taxon>
        <taxon>Metazoa</taxon>
        <taxon>Spiralia</taxon>
        <taxon>Lophotrochozoa</taxon>
        <taxon>Annelida</taxon>
        <taxon>Polychaeta</taxon>
        <taxon>Sedentaria</taxon>
        <taxon>Canalipalpata</taxon>
        <taxon>Terebellida</taxon>
        <taxon>Terebelliformia</taxon>
        <taxon>Alvinellidae</taxon>
        <taxon>Paralvinella</taxon>
    </lineage>
</organism>
<dbReference type="InterPro" id="IPR038765">
    <property type="entry name" value="Papain-like_cys_pep_sf"/>
</dbReference>
<feature type="domain" description="Ubiquitin-like protease family profile" evidence="7">
    <location>
        <begin position="625"/>
        <end position="787"/>
    </location>
</feature>
<dbReference type="PANTHER" id="PTHR12606:SF141">
    <property type="entry name" value="GH15225P-RELATED"/>
    <property type="match status" value="1"/>
</dbReference>
<evidence type="ECO:0000313" key="8">
    <source>
        <dbReference type="EMBL" id="KAK2163279.1"/>
    </source>
</evidence>
<feature type="region of interest" description="Disordered" evidence="6">
    <location>
        <begin position="449"/>
        <end position="510"/>
    </location>
</feature>
<dbReference type="AlphaFoldDB" id="A0AAD9K1N8"/>
<feature type="region of interest" description="Disordered" evidence="6">
    <location>
        <begin position="576"/>
        <end position="599"/>
    </location>
</feature>
<evidence type="ECO:0000256" key="1">
    <source>
        <dbReference type="ARBA" id="ARBA00005234"/>
    </source>
</evidence>
<dbReference type="FunFam" id="3.40.395.10:FF:000001">
    <property type="entry name" value="Sentrin-specific protease 1"/>
    <property type="match status" value="1"/>
</dbReference>
<evidence type="ECO:0000313" key="9">
    <source>
        <dbReference type="Proteomes" id="UP001208570"/>
    </source>
</evidence>
<dbReference type="GO" id="GO:0060255">
    <property type="term" value="P:regulation of macromolecule metabolic process"/>
    <property type="evidence" value="ECO:0007669"/>
    <property type="project" value="UniProtKB-ARBA"/>
</dbReference>
<feature type="compositionally biased region" description="Polar residues" evidence="6">
    <location>
        <begin position="500"/>
        <end position="510"/>
    </location>
</feature>
<keyword evidence="4" id="KW-0788">Thiol protease</keyword>
<evidence type="ECO:0000256" key="4">
    <source>
        <dbReference type="ARBA" id="ARBA00022807"/>
    </source>
</evidence>
<dbReference type="SUPFAM" id="SSF54001">
    <property type="entry name" value="Cysteine proteinases"/>
    <property type="match status" value="1"/>
</dbReference>
<feature type="compositionally biased region" description="Polar residues" evidence="6">
    <location>
        <begin position="13"/>
        <end position="23"/>
    </location>
</feature>
<reference evidence="8" key="1">
    <citation type="journal article" date="2023" name="Mol. Biol. Evol.">
        <title>Third-Generation Sequencing Reveals the Adaptive Role of the Epigenome in Three Deep-Sea Polychaetes.</title>
        <authorList>
            <person name="Perez M."/>
            <person name="Aroh O."/>
            <person name="Sun Y."/>
            <person name="Lan Y."/>
            <person name="Juniper S.K."/>
            <person name="Young C.R."/>
            <person name="Angers B."/>
            <person name="Qian P.Y."/>
        </authorList>
    </citation>
    <scope>NUCLEOTIDE SEQUENCE</scope>
    <source>
        <strain evidence="8">P08H-3</strain>
    </source>
</reference>
<feature type="compositionally biased region" description="Polar residues" evidence="6">
    <location>
        <begin position="469"/>
        <end position="482"/>
    </location>
</feature>
<dbReference type="GO" id="GO:0006508">
    <property type="term" value="P:proteolysis"/>
    <property type="evidence" value="ECO:0007669"/>
    <property type="project" value="UniProtKB-KW"/>
</dbReference>
<keyword evidence="9" id="KW-1185">Reference proteome</keyword>